<comment type="subunit">
    <text evidence="2">Homodimer.</text>
</comment>
<evidence type="ECO:0000256" key="1">
    <source>
        <dbReference type="ARBA" id="ARBA00022679"/>
    </source>
</evidence>
<dbReference type="NCBIfam" id="NF011405">
    <property type="entry name" value="PRK14830.1"/>
    <property type="match status" value="1"/>
</dbReference>
<name>A0A9D1M0X5_9FIRM</name>
<feature type="active site" description="Proton acceptor" evidence="2">
    <location>
        <position position="67"/>
    </location>
</feature>
<dbReference type="FunFam" id="3.40.1180.10:FF:000001">
    <property type="entry name" value="(2E,6E)-farnesyl-diphosphate-specific ditrans,polycis-undecaprenyl-diphosphate synthase"/>
    <property type="match status" value="1"/>
</dbReference>
<dbReference type="Gene3D" id="3.40.1180.10">
    <property type="entry name" value="Decaprenyl diphosphate synthase-like"/>
    <property type="match status" value="1"/>
</dbReference>
<comment type="cofactor">
    <cofactor evidence="2">
        <name>Mg(2+)</name>
        <dbReference type="ChEBI" id="CHEBI:18420"/>
    </cofactor>
    <text evidence="2">Binds 2 magnesium ions per subunit.</text>
</comment>
<feature type="active site" evidence="2">
    <location>
        <position position="19"/>
    </location>
</feature>
<keyword evidence="2" id="KW-0479">Metal-binding</keyword>
<reference evidence="3" key="2">
    <citation type="journal article" date="2021" name="PeerJ">
        <title>Extensive microbial diversity within the chicken gut microbiome revealed by metagenomics and culture.</title>
        <authorList>
            <person name="Gilroy R."/>
            <person name="Ravi A."/>
            <person name="Getino M."/>
            <person name="Pursley I."/>
            <person name="Horton D.L."/>
            <person name="Alikhan N.F."/>
            <person name="Baker D."/>
            <person name="Gharbi K."/>
            <person name="Hall N."/>
            <person name="Watson M."/>
            <person name="Adriaenssens E.M."/>
            <person name="Foster-Nyarko E."/>
            <person name="Jarju S."/>
            <person name="Secka A."/>
            <person name="Antonio M."/>
            <person name="Oren A."/>
            <person name="Chaudhuri R.R."/>
            <person name="La Ragione R."/>
            <person name="Hildebrand F."/>
            <person name="Pallen M.J."/>
        </authorList>
    </citation>
    <scope>NUCLEOTIDE SEQUENCE</scope>
    <source>
        <strain evidence="3">CHK195-15760</strain>
    </source>
</reference>
<keyword evidence="2" id="KW-0460">Magnesium</keyword>
<feature type="binding site" evidence="2">
    <location>
        <position position="19"/>
    </location>
    <ligand>
        <name>Mg(2+)</name>
        <dbReference type="ChEBI" id="CHEBI:18420"/>
    </ligand>
</feature>
<comment type="function">
    <text evidence="2">Catalyzes the condensation of isopentenyl diphosphate (IPP) with allylic pyrophosphates generating different type of terpenoids.</text>
</comment>
<dbReference type="GO" id="GO:0045547">
    <property type="term" value="F:ditrans,polycis-polyprenyl diphosphate synthase [(2E,6E)-farnesyl diphosphate specific] activity"/>
    <property type="evidence" value="ECO:0007669"/>
    <property type="project" value="TreeGrafter"/>
</dbReference>
<feature type="binding site" evidence="2">
    <location>
        <begin position="20"/>
        <end position="23"/>
    </location>
    <ligand>
        <name>substrate</name>
    </ligand>
</feature>
<feature type="binding site" evidence="2">
    <location>
        <position position="36"/>
    </location>
    <ligand>
        <name>substrate</name>
    </ligand>
</feature>
<feature type="binding site" evidence="2">
    <location>
        <position position="68"/>
    </location>
    <ligand>
        <name>substrate</name>
    </ligand>
</feature>
<evidence type="ECO:0000256" key="2">
    <source>
        <dbReference type="HAMAP-Rule" id="MF_01139"/>
    </source>
</evidence>
<feature type="binding site" evidence="2">
    <location>
        <position position="24"/>
    </location>
    <ligand>
        <name>substrate</name>
    </ligand>
</feature>
<feature type="binding site" evidence="2">
    <location>
        <begin position="64"/>
        <end position="66"/>
    </location>
    <ligand>
        <name>substrate</name>
    </ligand>
</feature>
<feature type="binding site" evidence="2">
    <location>
        <position position="70"/>
    </location>
    <ligand>
        <name>substrate</name>
    </ligand>
</feature>
<dbReference type="NCBIfam" id="TIGR00055">
    <property type="entry name" value="uppS"/>
    <property type="match status" value="1"/>
</dbReference>
<dbReference type="PANTHER" id="PTHR10291:SF0">
    <property type="entry name" value="DEHYDRODOLICHYL DIPHOSPHATE SYNTHASE 2"/>
    <property type="match status" value="1"/>
</dbReference>
<feature type="binding site" evidence="2">
    <location>
        <position position="187"/>
    </location>
    <ligand>
        <name>substrate</name>
    </ligand>
</feature>
<evidence type="ECO:0000313" key="3">
    <source>
        <dbReference type="EMBL" id="HIU51835.1"/>
    </source>
</evidence>
<feature type="binding site" evidence="2">
    <location>
        <begin position="193"/>
        <end position="195"/>
    </location>
    <ligand>
        <name>substrate</name>
    </ligand>
</feature>
<dbReference type="SUPFAM" id="SSF64005">
    <property type="entry name" value="Undecaprenyl diphosphate synthase"/>
    <property type="match status" value="1"/>
</dbReference>
<dbReference type="Proteomes" id="UP000824093">
    <property type="component" value="Unassembled WGS sequence"/>
</dbReference>
<dbReference type="InterPro" id="IPR036424">
    <property type="entry name" value="UPP_synth-like_sf"/>
</dbReference>
<comment type="similarity">
    <text evidence="2">Belongs to the UPP synthase family.</text>
</comment>
<comment type="caution">
    <text evidence="2">Lacks conserved residue(s) required for the propagation of feature annotation.</text>
</comment>
<accession>A0A9D1M0X5</accession>
<protein>
    <recommendedName>
        <fullName evidence="2">Isoprenyl transferase</fullName>
        <ecNumber evidence="2">2.5.1.-</ecNumber>
    </recommendedName>
</protein>
<dbReference type="GO" id="GO:0000287">
    <property type="term" value="F:magnesium ion binding"/>
    <property type="evidence" value="ECO:0007669"/>
    <property type="project" value="UniProtKB-UniRule"/>
</dbReference>
<comment type="caution">
    <text evidence="3">The sequence shown here is derived from an EMBL/GenBank/DDBJ whole genome shotgun (WGS) entry which is preliminary data.</text>
</comment>
<dbReference type="PROSITE" id="PS01066">
    <property type="entry name" value="UPP_SYNTHASE"/>
    <property type="match status" value="1"/>
</dbReference>
<dbReference type="CDD" id="cd00475">
    <property type="entry name" value="Cis_IPPS"/>
    <property type="match status" value="1"/>
</dbReference>
<sequence>MKSMLERENMPSHIAIIMDGNRRWAKSHGLDPKQGHKEGAKTLEKIVRYAKTIGIKYITVYAFSTENWKRTADEVGALMLLLQNYLEEYSKRADTENIKINVLGDITRLSESMQKSINKCMERTKENTGIIFNIALNYGGRAEIVNAVKKIAKQVKEGKIQCEEIDENTISENLYTKGQPDPDLLIRTSGELRTSNFLPWQIVYSEFVFVEKHWPDFSEEDLIRAIEEYQKRNRKFGGK</sequence>
<dbReference type="InterPro" id="IPR018520">
    <property type="entry name" value="UPP_synth-like_CS"/>
</dbReference>
<dbReference type="PANTHER" id="PTHR10291">
    <property type="entry name" value="DEHYDRODOLICHYL DIPHOSPHATE SYNTHASE FAMILY MEMBER"/>
    <property type="match status" value="1"/>
</dbReference>
<dbReference type="HAMAP" id="MF_01139">
    <property type="entry name" value="ISPT"/>
    <property type="match status" value="1"/>
</dbReference>
<feature type="binding site" evidence="2">
    <location>
        <position position="206"/>
    </location>
    <ligand>
        <name>Mg(2+)</name>
        <dbReference type="ChEBI" id="CHEBI:18420"/>
    </ligand>
</feature>
<proteinExistence type="inferred from homology"/>
<gene>
    <name evidence="3" type="ORF">IAB70_04340</name>
</gene>
<dbReference type="AlphaFoldDB" id="A0A9D1M0X5"/>
<dbReference type="InterPro" id="IPR001441">
    <property type="entry name" value="UPP_synth-like"/>
</dbReference>
<dbReference type="GO" id="GO:0016094">
    <property type="term" value="P:polyprenol biosynthetic process"/>
    <property type="evidence" value="ECO:0007669"/>
    <property type="project" value="TreeGrafter"/>
</dbReference>
<dbReference type="EMBL" id="DVNH01000027">
    <property type="protein sequence ID" value="HIU51835.1"/>
    <property type="molecule type" value="Genomic_DNA"/>
</dbReference>
<evidence type="ECO:0000313" key="4">
    <source>
        <dbReference type="Proteomes" id="UP000824093"/>
    </source>
</evidence>
<keyword evidence="1 2" id="KW-0808">Transferase</keyword>
<organism evidence="3 4">
    <name type="scientific">Candidatus Merdicola faecigallinarum</name>
    <dbReference type="NCBI Taxonomy" id="2840862"/>
    <lineage>
        <taxon>Bacteria</taxon>
        <taxon>Bacillati</taxon>
        <taxon>Bacillota</taxon>
        <taxon>Clostridia</taxon>
        <taxon>Candidatus Merdicola</taxon>
    </lineage>
</organism>
<dbReference type="EC" id="2.5.1.-" evidence="2"/>
<dbReference type="Pfam" id="PF01255">
    <property type="entry name" value="Prenyltransf"/>
    <property type="match status" value="1"/>
</dbReference>
<reference evidence="3" key="1">
    <citation type="submission" date="2020-10" db="EMBL/GenBank/DDBJ databases">
        <authorList>
            <person name="Gilroy R."/>
        </authorList>
    </citation>
    <scope>NUCLEOTIDE SEQUENCE</scope>
    <source>
        <strain evidence="3">CHK195-15760</strain>
    </source>
</reference>